<gene>
    <name evidence="2" type="ORF">PF001_g26738</name>
</gene>
<proteinExistence type="predicted"/>
<dbReference type="Proteomes" id="UP000437068">
    <property type="component" value="Unassembled WGS sequence"/>
</dbReference>
<evidence type="ECO:0000313" key="3">
    <source>
        <dbReference type="Proteomes" id="UP000437068"/>
    </source>
</evidence>
<keyword evidence="1" id="KW-0812">Transmembrane</keyword>
<sequence>MEVILLTYALMCVLCGTAVVKMVAAPKPRKSSCRCRGAGSWPWWRALRAWRCFY</sequence>
<evidence type="ECO:0000313" key="2">
    <source>
        <dbReference type="EMBL" id="KAE9275119.1"/>
    </source>
</evidence>
<evidence type="ECO:0000256" key="1">
    <source>
        <dbReference type="SAM" id="Phobius"/>
    </source>
</evidence>
<protein>
    <submittedName>
        <fullName evidence="2">Uncharacterized protein</fullName>
    </submittedName>
</protein>
<dbReference type="AlphaFoldDB" id="A0A6A4BLU4"/>
<name>A0A6A4BLU4_9STRA</name>
<organism evidence="2 3">
    <name type="scientific">Phytophthora fragariae</name>
    <dbReference type="NCBI Taxonomy" id="53985"/>
    <lineage>
        <taxon>Eukaryota</taxon>
        <taxon>Sar</taxon>
        <taxon>Stramenopiles</taxon>
        <taxon>Oomycota</taxon>
        <taxon>Peronosporomycetes</taxon>
        <taxon>Peronosporales</taxon>
        <taxon>Peronosporaceae</taxon>
        <taxon>Phytophthora</taxon>
    </lineage>
</organism>
<reference evidence="2 3" key="1">
    <citation type="submission" date="2018-08" db="EMBL/GenBank/DDBJ databases">
        <title>Genomic investigation of the strawberry pathogen Phytophthora fragariae indicates pathogenicity is determined by transcriptional variation in three key races.</title>
        <authorList>
            <person name="Adams T.M."/>
            <person name="Armitage A.D."/>
            <person name="Sobczyk M.K."/>
            <person name="Bates H.J."/>
            <person name="Dunwell J.M."/>
            <person name="Nellist C.F."/>
            <person name="Harrison R.J."/>
        </authorList>
    </citation>
    <scope>NUCLEOTIDE SEQUENCE [LARGE SCALE GENOMIC DNA]</scope>
    <source>
        <strain evidence="2 3">A4</strain>
    </source>
</reference>
<accession>A0A6A4BLU4</accession>
<feature type="transmembrane region" description="Helical" evidence="1">
    <location>
        <begin position="6"/>
        <end position="24"/>
    </location>
</feature>
<comment type="caution">
    <text evidence="2">The sequence shown here is derived from an EMBL/GenBank/DDBJ whole genome shotgun (WGS) entry which is preliminary data.</text>
</comment>
<keyword evidence="1" id="KW-0472">Membrane</keyword>
<keyword evidence="1" id="KW-1133">Transmembrane helix</keyword>
<dbReference type="EMBL" id="QXGE01003433">
    <property type="protein sequence ID" value="KAE9275119.1"/>
    <property type="molecule type" value="Genomic_DNA"/>
</dbReference>